<feature type="domain" description="Phosphatidic acid phosphatase type 2/haloperoxidase" evidence="2">
    <location>
        <begin position="62"/>
        <end position="178"/>
    </location>
</feature>
<sequence>MTLLSIIDIDKSIFTLINRELTNSFLDSLLFYWRNQYTWIPVYIFIISYVGYNLKRKAYWFLFFLVLNFGMTDFVSSKIVKPLIERPRPCHVENETLQPRLLITCGSGYSFTSSHAANHFGIAFFLIFALRKRNKVVSILLFLWAFLVGYAQIYVGVHFPLDIIGGALLGVGIALISWEMYNWSMKKMAL</sequence>
<organism evidence="3 4">
    <name type="scientific">Portibacter lacus</name>
    <dbReference type="NCBI Taxonomy" id="1099794"/>
    <lineage>
        <taxon>Bacteria</taxon>
        <taxon>Pseudomonadati</taxon>
        <taxon>Bacteroidota</taxon>
        <taxon>Saprospiria</taxon>
        <taxon>Saprospirales</taxon>
        <taxon>Haliscomenobacteraceae</taxon>
        <taxon>Portibacter</taxon>
    </lineage>
</organism>
<dbReference type="InterPro" id="IPR000326">
    <property type="entry name" value="PAP2/HPO"/>
</dbReference>
<keyword evidence="1" id="KW-0472">Membrane</keyword>
<dbReference type="InterPro" id="IPR036938">
    <property type="entry name" value="PAP2/HPO_sf"/>
</dbReference>
<dbReference type="SMART" id="SM00014">
    <property type="entry name" value="acidPPc"/>
    <property type="match status" value="1"/>
</dbReference>
<dbReference type="RefSeq" id="WP_262914128.1">
    <property type="nucleotide sequence ID" value="NZ_BSOH01000001.1"/>
</dbReference>
<protein>
    <recommendedName>
        <fullName evidence="2">Phosphatidic acid phosphatase type 2/haloperoxidase domain-containing protein</fullName>
    </recommendedName>
</protein>
<keyword evidence="4" id="KW-1185">Reference proteome</keyword>
<feature type="transmembrane region" description="Helical" evidence="1">
    <location>
        <begin position="109"/>
        <end position="130"/>
    </location>
</feature>
<feature type="transmembrane region" description="Helical" evidence="1">
    <location>
        <begin position="36"/>
        <end position="52"/>
    </location>
</feature>
<feature type="transmembrane region" description="Helical" evidence="1">
    <location>
        <begin position="59"/>
        <end position="79"/>
    </location>
</feature>
<dbReference type="EMBL" id="BSOH01000001">
    <property type="protein sequence ID" value="GLR15395.1"/>
    <property type="molecule type" value="Genomic_DNA"/>
</dbReference>
<feature type="transmembrane region" description="Helical" evidence="1">
    <location>
        <begin position="163"/>
        <end position="181"/>
    </location>
</feature>
<comment type="caution">
    <text evidence="3">The sequence shown here is derived from an EMBL/GenBank/DDBJ whole genome shotgun (WGS) entry which is preliminary data.</text>
</comment>
<evidence type="ECO:0000313" key="4">
    <source>
        <dbReference type="Proteomes" id="UP001156666"/>
    </source>
</evidence>
<proteinExistence type="predicted"/>
<keyword evidence="1" id="KW-0812">Transmembrane</keyword>
<dbReference type="Pfam" id="PF01569">
    <property type="entry name" value="PAP2"/>
    <property type="match status" value="1"/>
</dbReference>
<dbReference type="PANTHER" id="PTHR14969">
    <property type="entry name" value="SPHINGOSINE-1-PHOSPHATE PHOSPHOHYDROLASE"/>
    <property type="match status" value="1"/>
</dbReference>
<dbReference type="Proteomes" id="UP001156666">
    <property type="component" value="Unassembled WGS sequence"/>
</dbReference>
<reference evidence="3" key="1">
    <citation type="journal article" date="2014" name="Int. J. Syst. Evol. Microbiol.">
        <title>Complete genome sequence of Corynebacterium casei LMG S-19264T (=DSM 44701T), isolated from a smear-ripened cheese.</title>
        <authorList>
            <consortium name="US DOE Joint Genome Institute (JGI-PGF)"/>
            <person name="Walter F."/>
            <person name="Albersmeier A."/>
            <person name="Kalinowski J."/>
            <person name="Ruckert C."/>
        </authorList>
    </citation>
    <scope>NUCLEOTIDE SEQUENCE</scope>
    <source>
        <strain evidence="3">NBRC 108769</strain>
    </source>
</reference>
<keyword evidence="1" id="KW-1133">Transmembrane helix</keyword>
<evidence type="ECO:0000313" key="3">
    <source>
        <dbReference type="EMBL" id="GLR15395.1"/>
    </source>
</evidence>
<evidence type="ECO:0000259" key="2">
    <source>
        <dbReference type="SMART" id="SM00014"/>
    </source>
</evidence>
<evidence type="ECO:0000256" key="1">
    <source>
        <dbReference type="SAM" id="Phobius"/>
    </source>
</evidence>
<feature type="transmembrane region" description="Helical" evidence="1">
    <location>
        <begin position="137"/>
        <end position="157"/>
    </location>
</feature>
<dbReference type="SUPFAM" id="SSF48317">
    <property type="entry name" value="Acid phosphatase/Vanadium-dependent haloperoxidase"/>
    <property type="match status" value="1"/>
</dbReference>
<gene>
    <name evidence="3" type="ORF">GCM10007940_00100</name>
</gene>
<dbReference type="Gene3D" id="1.20.144.10">
    <property type="entry name" value="Phosphatidic acid phosphatase type 2/haloperoxidase"/>
    <property type="match status" value="1"/>
</dbReference>
<dbReference type="AlphaFoldDB" id="A0AA37SP02"/>
<accession>A0AA37SP02</accession>
<name>A0AA37SP02_9BACT</name>
<dbReference type="PANTHER" id="PTHR14969:SF13">
    <property type="entry name" value="AT30094P"/>
    <property type="match status" value="1"/>
</dbReference>
<reference evidence="3" key="2">
    <citation type="submission" date="2023-01" db="EMBL/GenBank/DDBJ databases">
        <title>Draft genome sequence of Portibacter lacus strain NBRC 108769.</title>
        <authorList>
            <person name="Sun Q."/>
            <person name="Mori K."/>
        </authorList>
    </citation>
    <scope>NUCLEOTIDE SEQUENCE</scope>
    <source>
        <strain evidence="3">NBRC 108769</strain>
    </source>
</reference>